<organism evidence="5 6">
    <name type="scientific">Glaciimonas soli</name>
    <dbReference type="NCBI Taxonomy" id="2590999"/>
    <lineage>
        <taxon>Bacteria</taxon>
        <taxon>Pseudomonadati</taxon>
        <taxon>Pseudomonadota</taxon>
        <taxon>Betaproteobacteria</taxon>
        <taxon>Burkholderiales</taxon>
        <taxon>Oxalobacteraceae</taxon>
        <taxon>Glaciimonas</taxon>
    </lineage>
</organism>
<dbReference type="Gene3D" id="3.40.190.10">
    <property type="entry name" value="Periplasmic binding protein-like II"/>
    <property type="match status" value="1"/>
</dbReference>
<dbReference type="Gene3D" id="3.10.105.10">
    <property type="entry name" value="Dipeptide-binding Protein, Domain 3"/>
    <property type="match status" value="1"/>
</dbReference>
<dbReference type="SUPFAM" id="SSF53850">
    <property type="entry name" value="Periplasmic binding protein-like II"/>
    <property type="match status" value="1"/>
</dbReference>
<feature type="signal peptide" evidence="3">
    <location>
        <begin position="1"/>
        <end position="26"/>
    </location>
</feature>
<dbReference type="PIRSF" id="PIRSF002741">
    <property type="entry name" value="MppA"/>
    <property type="match status" value="1"/>
</dbReference>
<evidence type="ECO:0000313" key="5">
    <source>
        <dbReference type="EMBL" id="MQR02139.1"/>
    </source>
</evidence>
<proteinExistence type="inferred from homology"/>
<evidence type="ECO:0000256" key="2">
    <source>
        <dbReference type="ARBA" id="ARBA00022729"/>
    </source>
</evidence>
<comment type="caution">
    <text evidence="5">The sequence shown here is derived from an EMBL/GenBank/DDBJ whole genome shotgun (WGS) entry which is preliminary data.</text>
</comment>
<reference evidence="5 6" key="1">
    <citation type="submission" date="2019-10" db="EMBL/GenBank/DDBJ databases">
        <title>Glaciimonas soli sp. nov., a psychrophilic bacterium isolated from the forest soil of a high elevation mountain in Taiwan.</title>
        <authorList>
            <person name="Wang L.-T."/>
            <person name="Shieh W.Y."/>
        </authorList>
    </citation>
    <scope>NUCLEOTIDE SEQUENCE [LARGE SCALE GENOMIC DNA]</scope>
    <source>
        <strain evidence="5 6">GS1</strain>
    </source>
</reference>
<keyword evidence="2 3" id="KW-0732">Signal</keyword>
<feature type="domain" description="Solute-binding protein family 5" evidence="4">
    <location>
        <begin position="75"/>
        <end position="420"/>
    </location>
</feature>
<dbReference type="InterPro" id="IPR000914">
    <property type="entry name" value="SBP_5_dom"/>
</dbReference>
<keyword evidence="6" id="KW-1185">Reference proteome</keyword>
<accession>A0A843YQU3</accession>
<sequence length="519" mass="57372">MLKFHKKLLPLVALLALMATSAPTMAVEKTFVGAFDVGPSGNAQKFNPLTASAGFSFYNKYFSTLTLYDVGLQNLSGDLADSWAFAPDGKSLTIHLRKGVKWHDGAPFTSKDVKFTLNLVRNPDSASSFASRLNNVTDIQTPNDTTVMLTLSSMDASLPDAFTSIMMVPEHLLGKIPAKELRNSDWWKQPVGTGPFKWVKYLPDQYVELDANNNFYRGRPKLDKLINRYFKDGSSASIALQAGEIQHTYLTLDQVKESQKNTVYNVISGPSNVLNYIGVNNNDPRFKDIRVRQAILMAIDRAAIVKYIYNSQAAVSNCVLSLPKYVPADLNQYGTNVKKAKQLLAATDWDKLNRGAPIELLTYYGDQVTKDVVSSLQAMLGEIGITIKPRFVDGPTFSKIVDAGNFTMVFAGGGNGPDPSVLAPLMDSAYIPPKGVNRMRVNLPELDALFKAGQQEADEAKRTEIYKNVCRMTNAKLPWIPLWGTNRFGGVAKNAQNVIWTPAPSGGRYQDFPENWNMQ</sequence>
<dbReference type="OrthoDB" id="9801799at2"/>
<evidence type="ECO:0000256" key="1">
    <source>
        <dbReference type="ARBA" id="ARBA00005695"/>
    </source>
</evidence>
<name>A0A843YQU3_9BURK</name>
<dbReference type="GO" id="GO:0030288">
    <property type="term" value="C:outer membrane-bounded periplasmic space"/>
    <property type="evidence" value="ECO:0007669"/>
    <property type="project" value="UniProtKB-ARBA"/>
</dbReference>
<protein>
    <submittedName>
        <fullName evidence="5">Peptide ABC transporter substrate-binding protein</fullName>
    </submittedName>
</protein>
<evidence type="ECO:0000259" key="4">
    <source>
        <dbReference type="Pfam" id="PF00496"/>
    </source>
</evidence>
<dbReference type="InterPro" id="IPR039424">
    <property type="entry name" value="SBP_5"/>
</dbReference>
<dbReference type="GO" id="GO:1904680">
    <property type="term" value="F:peptide transmembrane transporter activity"/>
    <property type="evidence" value="ECO:0007669"/>
    <property type="project" value="TreeGrafter"/>
</dbReference>
<feature type="chain" id="PRO_5032566560" evidence="3">
    <location>
        <begin position="27"/>
        <end position="519"/>
    </location>
</feature>
<dbReference type="Proteomes" id="UP000451565">
    <property type="component" value="Unassembled WGS sequence"/>
</dbReference>
<dbReference type="RefSeq" id="WP_153235763.1">
    <property type="nucleotide sequence ID" value="NZ_WINI01000008.1"/>
</dbReference>
<dbReference type="Gene3D" id="3.90.76.10">
    <property type="entry name" value="Dipeptide-binding Protein, Domain 1"/>
    <property type="match status" value="1"/>
</dbReference>
<dbReference type="Pfam" id="PF00496">
    <property type="entry name" value="SBP_bac_5"/>
    <property type="match status" value="1"/>
</dbReference>
<dbReference type="CDD" id="cd00995">
    <property type="entry name" value="PBP2_NikA_DppA_OppA_like"/>
    <property type="match status" value="1"/>
</dbReference>
<dbReference type="InterPro" id="IPR030678">
    <property type="entry name" value="Peptide/Ni-bd"/>
</dbReference>
<comment type="similarity">
    <text evidence="1">Belongs to the bacterial solute-binding protein 5 family.</text>
</comment>
<gene>
    <name evidence="5" type="ORF">GEV47_15795</name>
</gene>
<evidence type="ECO:0000256" key="3">
    <source>
        <dbReference type="SAM" id="SignalP"/>
    </source>
</evidence>
<evidence type="ECO:0000313" key="6">
    <source>
        <dbReference type="Proteomes" id="UP000451565"/>
    </source>
</evidence>
<dbReference type="PANTHER" id="PTHR30290">
    <property type="entry name" value="PERIPLASMIC BINDING COMPONENT OF ABC TRANSPORTER"/>
    <property type="match status" value="1"/>
</dbReference>
<dbReference type="GO" id="GO:0043190">
    <property type="term" value="C:ATP-binding cassette (ABC) transporter complex"/>
    <property type="evidence" value="ECO:0007669"/>
    <property type="project" value="InterPro"/>
</dbReference>
<dbReference type="InterPro" id="IPR023765">
    <property type="entry name" value="SBP_5_CS"/>
</dbReference>
<dbReference type="PROSITE" id="PS01040">
    <property type="entry name" value="SBP_BACTERIAL_5"/>
    <property type="match status" value="1"/>
</dbReference>
<dbReference type="EMBL" id="WINI01000008">
    <property type="protein sequence ID" value="MQR02139.1"/>
    <property type="molecule type" value="Genomic_DNA"/>
</dbReference>
<dbReference type="AlphaFoldDB" id="A0A843YQU3"/>
<dbReference type="GO" id="GO:0015833">
    <property type="term" value="P:peptide transport"/>
    <property type="evidence" value="ECO:0007669"/>
    <property type="project" value="TreeGrafter"/>
</dbReference>